<sequence>MNKTLVGAGVAVVAAVGAYVGSSWWLGKQVQARYTEQRDKMVELIGQDKLAAWQYDRGVFGATNRWALEIKLPAKAPEEPAAGAEPANATAAPQAPRPHALRIELEDQIQHGPFPGWRLGAAHVVTRVVGVQGLDADEKKLFDKIESPVFRTTYDLTGGYDGVMNWNGGALTHDDPTGQFVLAWEPLEYHYHGDRKMQHIAGRMRLPGVTMNASGTPKEGEPFRMSVRMAGLESDFDLRPKDDQWLLAPGTMTGRWTELAFSQSDKPDAPLVPVFAVKDGKIESKTAQNGELIDNQTSVSGKGNIGQTALELVQQDTVMRNVPAAVLLQLQKQLPAIMDFKPEDEAQQAALKKALEPLWSQLFQANPEYRVKYSATLAGQTGHLAYGIKAQPAPAAADPALPLSAQMLTRTVADADLRLPKAWLPVLAQAMAKPELTGESLTGTLDQFVQMEWIKQEGDVYAAQVRFQQGQLLVNGKPLMGGPGQ</sequence>
<feature type="region of interest" description="Disordered" evidence="1">
    <location>
        <begin position="77"/>
        <end position="96"/>
    </location>
</feature>
<protein>
    <submittedName>
        <fullName evidence="2">DUF945 family protein</fullName>
    </submittedName>
</protein>
<evidence type="ECO:0000313" key="2">
    <source>
        <dbReference type="EMBL" id="QTD45947.1"/>
    </source>
</evidence>
<dbReference type="Pfam" id="PF06097">
    <property type="entry name" value="DUF945"/>
    <property type="match status" value="1"/>
</dbReference>
<dbReference type="EMBL" id="CP071796">
    <property type="protein sequence ID" value="QTD45947.1"/>
    <property type="molecule type" value="Genomic_DNA"/>
</dbReference>
<organism evidence="2 3">
    <name type="scientific">Ottowia testudinis</name>
    <dbReference type="NCBI Taxonomy" id="2816950"/>
    <lineage>
        <taxon>Bacteria</taxon>
        <taxon>Pseudomonadati</taxon>
        <taxon>Pseudomonadota</taxon>
        <taxon>Betaproteobacteria</taxon>
        <taxon>Burkholderiales</taxon>
        <taxon>Comamonadaceae</taxon>
        <taxon>Ottowia</taxon>
    </lineage>
</organism>
<dbReference type="InterPro" id="IPR010352">
    <property type="entry name" value="DUF945"/>
</dbReference>
<reference evidence="2" key="1">
    <citation type="submission" date="2021-03" db="EMBL/GenBank/DDBJ databases">
        <title>Ottowia sp. 27C isolated from the cloaca of a Giant Asian pond turtle (Heosemys grandis).</title>
        <authorList>
            <person name="Spergser J."/>
            <person name="Busse H.-J."/>
        </authorList>
    </citation>
    <scope>NUCLEOTIDE SEQUENCE</scope>
    <source>
        <strain evidence="2">27C</strain>
    </source>
</reference>
<accession>A0A975H6F3</accession>
<evidence type="ECO:0000313" key="3">
    <source>
        <dbReference type="Proteomes" id="UP000663903"/>
    </source>
</evidence>
<dbReference type="AlphaFoldDB" id="A0A975H6F3"/>
<proteinExistence type="predicted"/>
<dbReference type="Proteomes" id="UP000663903">
    <property type="component" value="Chromosome"/>
</dbReference>
<evidence type="ECO:0000256" key="1">
    <source>
        <dbReference type="SAM" id="MobiDB-lite"/>
    </source>
</evidence>
<name>A0A975H6F3_9BURK</name>
<keyword evidence="3" id="KW-1185">Reference proteome</keyword>
<dbReference type="KEGG" id="otd:J1M35_03255"/>
<dbReference type="RefSeq" id="WP_208009784.1">
    <property type="nucleotide sequence ID" value="NZ_CP071796.1"/>
</dbReference>
<gene>
    <name evidence="2" type="ORF">J1M35_03255</name>
</gene>